<organism evidence="1">
    <name type="scientific">viral metagenome</name>
    <dbReference type="NCBI Taxonomy" id="1070528"/>
    <lineage>
        <taxon>unclassified sequences</taxon>
        <taxon>metagenomes</taxon>
        <taxon>organismal metagenomes</taxon>
    </lineage>
</organism>
<protein>
    <submittedName>
        <fullName evidence="1">Uncharacterized protein</fullName>
    </submittedName>
</protein>
<reference evidence="1" key="1">
    <citation type="journal article" date="2020" name="Nature">
        <title>Giant virus diversity and host interactions through global metagenomics.</title>
        <authorList>
            <person name="Schulz F."/>
            <person name="Roux S."/>
            <person name="Paez-Espino D."/>
            <person name="Jungbluth S."/>
            <person name="Walsh D.A."/>
            <person name="Denef V.J."/>
            <person name="McMahon K.D."/>
            <person name="Konstantinidis K.T."/>
            <person name="Eloe-Fadrosh E.A."/>
            <person name="Kyrpides N.C."/>
            <person name="Woyke T."/>
        </authorList>
    </citation>
    <scope>NUCLEOTIDE SEQUENCE</scope>
    <source>
        <strain evidence="1">GVMAG-M-3300023184-121</strain>
    </source>
</reference>
<accession>A0A6C0HJM0</accession>
<evidence type="ECO:0000313" key="1">
    <source>
        <dbReference type="EMBL" id="QHT80634.1"/>
    </source>
</evidence>
<sequence length="227" mass="27273">MTDLNLAFYTYFYGSNNNPAFKIPSVPSLKYKCFYYTNNITLIEQLHGTQWIGILDDRPTCDDLIESCMIGKHIKTMPHEYTELKDYDYLCYIDSKLDKVNDIFVEDFIDKYFIKETYALLIRSHPVQRTVWEEYNDSMHQDRYMIQSDNYKKYIERQILRGLHEKVETHCACGFLIRNMKHVKMVEINTTWYEHINECGIQDQISFFFVKQIFSDVIYPFVENPFN</sequence>
<name>A0A6C0HJM0_9ZZZZ</name>
<dbReference type="AlphaFoldDB" id="A0A6C0HJM0"/>
<dbReference type="EMBL" id="MN739974">
    <property type="protein sequence ID" value="QHT80634.1"/>
    <property type="molecule type" value="Genomic_DNA"/>
</dbReference>
<proteinExistence type="predicted"/>